<gene>
    <name evidence="14" type="primary">sdhC</name>
    <name evidence="14" type="ORF">H8K52_01955</name>
</gene>
<keyword evidence="6" id="KW-0349">Heme</keyword>
<comment type="cofactor">
    <cofactor evidence="1">
        <name>heme</name>
        <dbReference type="ChEBI" id="CHEBI:30413"/>
    </cofactor>
</comment>
<protein>
    <recommendedName>
        <fullName evidence="5">Succinate dehydrogenase cytochrome b556 subunit</fullName>
    </recommendedName>
</protein>
<accession>A0ABR6WZQ4</accession>
<feature type="transmembrane region" description="Helical" evidence="13">
    <location>
        <begin position="34"/>
        <end position="54"/>
    </location>
</feature>
<keyword evidence="10" id="KW-0408">Iron</keyword>
<keyword evidence="15" id="KW-1185">Reference proteome</keyword>
<evidence type="ECO:0000256" key="2">
    <source>
        <dbReference type="ARBA" id="ARBA00004050"/>
    </source>
</evidence>
<dbReference type="PANTHER" id="PTHR10978">
    <property type="entry name" value="SUCCINATE DEHYDROGENASE CYTOCHROME B560 SUBUNIT"/>
    <property type="match status" value="1"/>
</dbReference>
<dbReference type="InterPro" id="IPR000701">
    <property type="entry name" value="SuccDH_FuR_B_TM-su"/>
</dbReference>
<dbReference type="SUPFAM" id="SSF81343">
    <property type="entry name" value="Fumarate reductase respiratory complex transmembrane subunits"/>
    <property type="match status" value="1"/>
</dbReference>
<dbReference type="InterPro" id="IPR014314">
    <property type="entry name" value="Succ_DH_cytb556"/>
</dbReference>
<organism evidence="14 15">
    <name type="scientific">Undibacterium seohonense</name>
    <dbReference type="NCBI Taxonomy" id="1344950"/>
    <lineage>
        <taxon>Bacteria</taxon>
        <taxon>Pseudomonadati</taxon>
        <taxon>Pseudomonadota</taxon>
        <taxon>Betaproteobacteria</taxon>
        <taxon>Burkholderiales</taxon>
        <taxon>Oxalobacteraceae</taxon>
        <taxon>Undibacterium</taxon>
    </lineage>
</organism>
<dbReference type="RefSeq" id="WP_186920859.1">
    <property type="nucleotide sequence ID" value="NZ_JACOFW010000001.1"/>
</dbReference>
<reference evidence="14 15" key="1">
    <citation type="submission" date="2020-08" db="EMBL/GenBank/DDBJ databases">
        <title>Novel species isolated from subtropical streams in China.</title>
        <authorList>
            <person name="Lu H."/>
        </authorList>
    </citation>
    <scope>NUCLEOTIDE SEQUENCE [LARGE SCALE GENOMIC DNA]</scope>
    <source>
        <strain evidence="14 15">KACC 16656</strain>
    </source>
</reference>
<comment type="subunit">
    <text evidence="12">Part of an enzyme complex containing four subunits: a flavoprotein, an iron-sulfur protein, plus two membrane-anchoring proteins, SdhC and SdhD. The complex can form homotrimers.</text>
</comment>
<evidence type="ECO:0000256" key="1">
    <source>
        <dbReference type="ARBA" id="ARBA00001971"/>
    </source>
</evidence>
<dbReference type="CDD" id="cd03499">
    <property type="entry name" value="SQR_TypeC_SdhC"/>
    <property type="match status" value="1"/>
</dbReference>
<dbReference type="PANTHER" id="PTHR10978:SF5">
    <property type="entry name" value="SUCCINATE DEHYDROGENASE CYTOCHROME B560 SUBUNIT, MITOCHONDRIAL"/>
    <property type="match status" value="1"/>
</dbReference>
<evidence type="ECO:0000256" key="12">
    <source>
        <dbReference type="ARBA" id="ARBA00025912"/>
    </source>
</evidence>
<comment type="similarity">
    <text evidence="4">Belongs to the cytochrome b560 family.</text>
</comment>
<keyword evidence="9 13" id="KW-1133">Transmembrane helix</keyword>
<dbReference type="NCBIfam" id="TIGR02970">
    <property type="entry name" value="succ_dehyd_cytB"/>
    <property type="match status" value="1"/>
</dbReference>
<dbReference type="InterPro" id="IPR034804">
    <property type="entry name" value="SQR/QFR_C/D"/>
</dbReference>
<comment type="subcellular location">
    <subcellularLocation>
        <location evidence="3">Membrane</location>
    </subcellularLocation>
</comment>
<sequence length="137" mass="15194">MSEVVKNKKRFGVMRLSDAVFGGYRLPLAGFVSILHRISGMLMCLLLPFALYLLDQSLRSEVSFAMLHIFFASIPVKLVVLALVWAYLHHFSAGVRHLLMDFHIGLDKDSGRQSAVAVLFVSIGLTALVALKLFGVF</sequence>
<keyword evidence="7 13" id="KW-0812">Transmembrane</keyword>
<evidence type="ECO:0000256" key="8">
    <source>
        <dbReference type="ARBA" id="ARBA00022723"/>
    </source>
</evidence>
<dbReference type="Pfam" id="PF01127">
    <property type="entry name" value="Sdh_cyt"/>
    <property type="match status" value="1"/>
</dbReference>
<evidence type="ECO:0000256" key="4">
    <source>
        <dbReference type="ARBA" id="ARBA00007244"/>
    </source>
</evidence>
<comment type="function">
    <text evidence="2">Membrane-anchoring subunit of succinate dehydrogenase (SDH).</text>
</comment>
<dbReference type="Proteomes" id="UP000648257">
    <property type="component" value="Unassembled WGS sequence"/>
</dbReference>
<evidence type="ECO:0000256" key="13">
    <source>
        <dbReference type="SAM" id="Phobius"/>
    </source>
</evidence>
<evidence type="ECO:0000256" key="10">
    <source>
        <dbReference type="ARBA" id="ARBA00023004"/>
    </source>
</evidence>
<dbReference type="Gene3D" id="1.20.1300.10">
    <property type="entry name" value="Fumarate reductase/succinate dehydrogenase, transmembrane subunit"/>
    <property type="match status" value="1"/>
</dbReference>
<evidence type="ECO:0000256" key="6">
    <source>
        <dbReference type="ARBA" id="ARBA00022617"/>
    </source>
</evidence>
<evidence type="ECO:0000313" key="14">
    <source>
        <dbReference type="EMBL" id="MBC3806106.1"/>
    </source>
</evidence>
<name>A0ABR6WZQ4_9BURK</name>
<evidence type="ECO:0000313" key="15">
    <source>
        <dbReference type="Proteomes" id="UP000648257"/>
    </source>
</evidence>
<keyword evidence="11 13" id="KW-0472">Membrane</keyword>
<feature type="transmembrane region" description="Helical" evidence="13">
    <location>
        <begin position="115"/>
        <end position="134"/>
    </location>
</feature>
<evidence type="ECO:0000256" key="5">
    <source>
        <dbReference type="ARBA" id="ARBA00020076"/>
    </source>
</evidence>
<comment type="caution">
    <text evidence="14">The sequence shown here is derived from an EMBL/GenBank/DDBJ whole genome shotgun (WGS) entry which is preliminary data.</text>
</comment>
<keyword evidence="8" id="KW-0479">Metal-binding</keyword>
<evidence type="ECO:0000256" key="7">
    <source>
        <dbReference type="ARBA" id="ARBA00022692"/>
    </source>
</evidence>
<evidence type="ECO:0000256" key="3">
    <source>
        <dbReference type="ARBA" id="ARBA00004370"/>
    </source>
</evidence>
<feature type="transmembrane region" description="Helical" evidence="13">
    <location>
        <begin position="66"/>
        <end position="88"/>
    </location>
</feature>
<dbReference type="EMBL" id="JACOFW010000001">
    <property type="protein sequence ID" value="MBC3806106.1"/>
    <property type="molecule type" value="Genomic_DNA"/>
</dbReference>
<evidence type="ECO:0000256" key="9">
    <source>
        <dbReference type="ARBA" id="ARBA00022989"/>
    </source>
</evidence>
<evidence type="ECO:0000256" key="11">
    <source>
        <dbReference type="ARBA" id="ARBA00023136"/>
    </source>
</evidence>
<proteinExistence type="inferred from homology"/>